<reference evidence="3" key="1">
    <citation type="submission" date="2021-03" db="EMBL/GenBank/DDBJ databases">
        <title>novel species isolated from a fishpond in China.</title>
        <authorList>
            <person name="Lu H."/>
            <person name="Cai Z."/>
        </authorList>
    </citation>
    <scope>NUCLEOTIDE SEQUENCE</scope>
    <source>
        <strain evidence="3">JCM 30855</strain>
    </source>
</reference>
<dbReference type="Pfam" id="PF02517">
    <property type="entry name" value="Rce1-like"/>
    <property type="match status" value="1"/>
</dbReference>
<evidence type="ECO:0000313" key="4">
    <source>
        <dbReference type="Proteomes" id="UP000664654"/>
    </source>
</evidence>
<evidence type="ECO:0000259" key="2">
    <source>
        <dbReference type="Pfam" id="PF02517"/>
    </source>
</evidence>
<dbReference type="AlphaFoldDB" id="A0A939ITB9"/>
<feature type="transmembrane region" description="Helical" evidence="1">
    <location>
        <begin position="48"/>
        <end position="69"/>
    </location>
</feature>
<keyword evidence="1" id="KW-0472">Membrane</keyword>
<dbReference type="InterPro" id="IPR003675">
    <property type="entry name" value="Rce1/LyrA-like_dom"/>
</dbReference>
<protein>
    <submittedName>
        <fullName evidence="3">CPBP family intramembrane metalloprotease</fullName>
    </submittedName>
</protein>
<keyword evidence="1" id="KW-1133">Transmembrane helix</keyword>
<keyword evidence="1" id="KW-0812">Transmembrane</keyword>
<accession>A0A939ITB9</accession>
<keyword evidence="4" id="KW-1185">Reference proteome</keyword>
<keyword evidence="3" id="KW-0645">Protease</keyword>
<comment type="caution">
    <text evidence="3">The sequence shown here is derived from an EMBL/GenBank/DDBJ whole genome shotgun (WGS) entry which is preliminary data.</text>
</comment>
<gene>
    <name evidence="3" type="ORF">J0A66_20520</name>
</gene>
<keyword evidence="3" id="KW-0482">Metalloprotease</keyword>
<sequence length="103" mass="11583">MLYPLVSVLPQELVFRTFFFHRYKQILPSKTSRLGMSTLSFSLAHGVYGNWIAVGLSLIGGLLFGYRYAQTRSTLLVAFEHMLWGSFLFTVGLGVYLLSTPAN</sequence>
<name>A0A939ITB9_9ALTE</name>
<feature type="domain" description="CAAX prenyl protease 2/Lysostaphin resistance protein A-like" evidence="2">
    <location>
        <begin position="3"/>
        <end position="84"/>
    </location>
</feature>
<dbReference type="GO" id="GO:0008237">
    <property type="term" value="F:metallopeptidase activity"/>
    <property type="evidence" value="ECO:0007669"/>
    <property type="project" value="UniProtKB-KW"/>
</dbReference>
<dbReference type="GO" id="GO:0004175">
    <property type="term" value="F:endopeptidase activity"/>
    <property type="evidence" value="ECO:0007669"/>
    <property type="project" value="UniProtKB-ARBA"/>
</dbReference>
<feature type="transmembrane region" description="Helical" evidence="1">
    <location>
        <begin position="81"/>
        <end position="99"/>
    </location>
</feature>
<proteinExistence type="predicted"/>
<dbReference type="EMBL" id="JAFKCV010000022">
    <property type="protein sequence ID" value="MBN7827627.1"/>
    <property type="molecule type" value="Genomic_DNA"/>
</dbReference>
<dbReference type="Proteomes" id="UP000664654">
    <property type="component" value="Unassembled WGS sequence"/>
</dbReference>
<dbReference type="GO" id="GO:0080120">
    <property type="term" value="P:CAAX-box protein maturation"/>
    <property type="evidence" value="ECO:0007669"/>
    <property type="project" value="UniProtKB-ARBA"/>
</dbReference>
<evidence type="ECO:0000313" key="3">
    <source>
        <dbReference type="EMBL" id="MBN7827627.1"/>
    </source>
</evidence>
<evidence type="ECO:0000256" key="1">
    <source>
        <dbReference type="SAM" id="Phobius"/>
    </source>
</evidence>
<keyword evidence="3" id="KW-0378">Hydrolase</keyword>
<organism evidence="3 4">
    <name type="scientific">Bowmanella dokdonensis</name>
    <dbReference type="NCBI Taxonomy" id="751969"/>
    <lineage>
        <taxon>Bacteria</taxon>
        <taxon>Pseudomonadati</taxon>
        <taxon>Pseudomonadota</taxon>
        <taxon>Gammaproteobacteria</taxon>
        <taxon>Alteromonadales</taxon>
        <taxon>Alteromonadaceae</taxon>
        <taxon>Bowmanella</taxon>
    </lineage>
</organism>